<comment type="caution">
    <text evidence="2">The sequence shown here is derived from an EMBL/GenBank/DDBJ whole genome shotgun (WGS) entry which is preliminary data.</text>
</comment>
<dbReference type="Proteomes" id="UP001604336">
    <property type="component" value="Unassembled WGS sequence"/>
</dbReference>
<evidence type="ECO:0000313" key="3">
    <source>
        <dbReference type="Proteomes" id="UP001604336"/>
    </source>
</evidence>
<evidence type="ECO:0000313" key="2">
    <source>
        <dbReference type="EMBL" id="KAL2491861.1"/>
    </source>
</evidence>
<protein>
    <submittedName>
        <fullName evidence="2">DBD Tnp Mut domain-containing protein</fullName>
    </submittedName>
</protein>
<dbReference type="EMBL" id="JBFOLK010000008">
    <property type="protein sequence ID" value="KAL2491861.1"/>
    <property type="molecule type" value="Genomic_DNA"/>
</dbReference>
<keyword evidence="3" id="KW-1185">Reference proteome</keyword>
<reference evidence="3" key="1">
    <citation type="submission" date="2024-07" db="EMBL/GenBank/DDBJ databases">
        <title>Two chromosome-level genome assemblies of Korean endemic species Abeliophyllum distichum and Forsythia ovata (Oleaceae).</title>
        <authorList>
            <person name="Jang H."/>
        </authorList>
    </citation>
    <scope>NUCLEOTIDE SEQUENCE [LARGE SCALE GENOMIC DNA]</scope>
</reference>
<dbReference type="InterPro" id="IPR004332">
    <property type="entry name" value="Transposase_MuDR"/>
</dbReference>
<accession>A0ABD1RTY5</accession>
<proteinExistence type="predicted"/>
<gene>
    <name evidence="2" type="ORF">Adt_27489</name>
</gene>
<organism evidence="2 3">
    <name type="scientific">Abeliophyllum distichum</name>
    <dbReference type="NCBI Taxonomy" id="126358"/>
    <lineage>
        <taxon>Eukaryota</taxon>
        <taxon>Viridiplantae</taxon>
        <taxon>Streptophyta</taxon>
        <taxon>Embryophyta</taxon>
        <taxon>Tracheophyta</taxon>
        <taxon>Spermatophyta</taxon>
        <taxon>Magnoliopsida</taxon>
        <taxon>eudicotyledons</taxon>
        <taxon>Gunneridae</taxon>
        <taxon>Pentapetalae</taxon>
        <taxon>asterids</taxon>
        <taxon>lamiids</taxon>
        <taxon>Lamiales</taxon>
        <taxon>Oleaceae</taxon>
        <taxon>Forsythieae</taxon>
        <taxon>Abeliophyllum</taxon>
    </lineage>
</organism>
<sequence>MLQLQLYERNNTTVIAPPRLPTVEDIAYEASHCLPSVYNVIMEAKTTVIFHPNVDKTERNQIFCNKDVLMNSVAIHAMRNHFKFKVKKSDKKVYVLKCMDSNCQWSFRASKVGKTDNFKIRYIRNENVCSMNVILGYHRQESSSMVENCIKYKYSSAKTIYTPADNNK</sequence>
<feature type="domain" description="Transposase MuDR plant" evidence="1">
    <location>
        <begin position="60"/>
        <end position="120"/>
    </location>
</feature>
<dbReference type="AlphaFoldDB" id="A0ABD1RTY5"/>
<evidence type="ECO:0000259" key="1">
    <source>
        <dbReference type="Pfam" id="PF03108"/>
    </source>
</evidence>
<dbReference type="Pfam" id="PF03108">
    <property type="entry name" value="DBD_Tnp_Mut"/>
    <property type="match status" value="1"/>
</dbReference>
<name>A0ABD1RTY5_9LAMI</name>